<evidence type="ECO:0000259" key="4">
    <source>
        <dbReference type="PROSITE" id="PS01180"/>
    </source>
</evidence>
<name>A0ABQ9YU26_9CRUS</name>
<evidence type="ECO:0000256" key="1">
    <source>
        <dbReference type="ARBA" id="ARBA00023157"/>
    </source>
</evidence>
<evidence type="ECO:0000313" key="5">
    <source>
        <dbReference type="EMBL" id="KAK4004153.1"/>
    </source>
</evidence>
<reference evidence="5 6" key="1">
    <citation type="journal article" date="2023" name="Nucleic Acids Res.">
        <title>The hologenome of Daphnia magna reveals possible DNA methylation and microbiome-mediated evolution of the host genome.</title>
        <authorList>
            <person name="Chaturvedi A."/>
            <person name="Li X."/>
            <person name="Dhandapani V."/>
            <person name="Marshall H."/>
            <person name="Kissane S."/>
            <person name="Cuenca-Cambronero M."/>
            <person name="Asole G."/>
            <person name="Calvet F."/>
            <person name="Ruiz-Romero M."/>
            <person name="Marangio P."/>
            <person name="Guigo R."/>
            <person name="Rago D."/>
            <person name="Mirbahai L."/>
            <person name="Eastwood N."/>
            <person name="Colbourne J.K."/>
            <person name="Zhou J."/>
            <person name="Mallon E."/>
            <person name="Orsini L."/>
        </authorList>
    </citation>
    <scope>NUCLEOTIDE SEQUENCE [LARGE SCALE GENOMIC DNA]</scope>
    <source>
        <strain evidence="5">LRV0_1</strain>
    </source>
</reference>
<feature type="compositionally biased region" description="Basic and acidic residues" evidence="3">
    <location>
        <begin position="24"/>
        <end position="34"/>
    </location>
</feature>
<feature type="region of interest" description="Disordered" evidence="3">
    <location>
        <begin position="1"/>
        <end position="39"/>
    </location>
</feature>
<dbReference type="InterPro" id="IPR000859">
    <property type="entry name" value="CUB_dom"/>
</dbReference>
<sequence>MMVVNGSAFSPREKCKQKKPRSYIHKEKTEEERRKKSRLSWASLNSPARTVKAPTSSQPYLLVLPISVCRQYIACVDIKRVKNASARLVGSNRLHFVCFSRYQKIEVTIPESRPISSKGIMQNIQNAIGNRHVSFKIPAIPFMSNLWRSRNSTGNAAIAKNATTPSNAEGQQQEIGVSSIISTSTAVPTKPGGHSDWCGGNILLDLNTRRELTYKSTQFPSSRSVPYACSWDVKVSKNCRRGRVTMRMDGRSRLAQEDRCSKGYYRVSPFMKEAKICGRIGTVPPFQWYVDDKQPEDVTIIMKNIGLNDGNSEGLSFTLSGECLSKDGGGETKNKTRDVAMDNMETNSRWMYRLLMDSTTPGSRQSQVVLHTASMSLQPNSKLSAKASEKISQDFGQALASQPDLASAESSTTSKPANKITFYSPLYLIFRKFNLI</sequence>
<dbReference type="PROSITE" id="PS01180">
    <property type="entry name" value="CUB"/>
    <property type="match status" value="1"/>
</dbReference>
<feature type="domain" description="CUB" evidence="4">
    <location>
        <begin position="198"/>
        <end position="279"/>
    </location>
</feature>
<accession>A0ABQ9YU26</accession>
<keyword evidence="6" id="KW-1185">Reference proteome</keyword>
<comment type="caution">
    <text evidence="5">The sequence shown here is derived from an EMBL/GenBank/DDBJ whole genome shotgun (WGS) entry which is preliminary data.</text>
</comment>
<evidence type="ECO:0000256" key="2">
    <source>
        <dbReference type="PROSITE-ProRule" id="PRU00059"/>
    </source>
</evidence>
<organism evidence="5 6">
    <name type="scientific">Daphnia magna</name>
    <dbReference type="NCBI Taxonomy" id="35525"/>
    <lineage>
        <taxon>Eukaryota</taxon>
        <taxon>Metazoa</taxon>
        <taxon>Ecdysozoa</taxon>
        <taxon>Arthropoda</taxon>
        <taxon>Crustacea</taxon>
        <taxon>Branchiopoda</taxon>
        <taxon>Diplostraca</taxon>
        <taxon>Cladocera</taxon>
        <taxon>Anomopoda</taxon>
        <taxon>Daphniidae</taxon>
        <taxon>Daphnia</taxon>
    </lineage>
</organism>
<evidence type="ECO:0000313" key="6">
    <source>
        <dbReference type="Proteomes" id="UP001234178"/>
    </source>
</evidence>
<comment type="caution">
    <text evidence="2">Lacks conserved residue(s) required for the propagation of feature annotation.</text>
</comment>
<dbReference type="Proteomes" id="UP001234178">
    <property type="component" value="Unassembled WGS sequence"/>
</dbReference>
<keyword evidence="1 2" id="KW-1015">Disulfide bond</keyword>
<evidence type="ECO:0000256" key="3">
    <source>
        <dbReference type="SAM" id="MobiDB-lite"/>
    </source>
</evidence>
<protein>
    <recommendedName>
        <fullName evidence="4">CUB domain-containing protein</fullName>
    </recommendedName>
</protein>
<gene>
    <name evidence="5" type="ORF">OUZ56_005898</name>
</gene>
<dbReference type="EMBL" id="JAOYFB010000001">
    <property type="protein sequence ID" value="KAK4004153.1"/>
    <property type="molecule type" value="Genomic_DNA"/>
</dbReference>
<proteinExistence type="predicted"/>
<feature type="disulfide bond" evidence="2">
    <location>
        <begin position="260"/>
        <end position="277"/>
    </location>
</feature>